<organism evidence="2">
    <name type="scientific">bioreactor metagenome</name>
    <dbReference type="NCBI Taxonomy" id="1076179"/>
    <lineage>
        <taxon>unclassified sequences</taxon>
        <taxon>metagenomes</taxon>
        <taxon>ecological metagenomes</taxon>
    </lineage>
</organism>
<dbReference type="InterPro" id="IPR024185">
    <property type="entry name" value="FTHF_cligase-like_sf"/>
</dbReference>
<sequence length="203" mass="22286">MKRVCENWKEHFPEGKVSQEYFAEFETRAKNVGTEMFHVKTVTEGREIIAKIAEELNAKKVVAIPSAYVDASGALEQLKKQNIEVYTEAADIAEHVETADIGISTVEFGIAETGSVCYDGYSYESRVVSMLPPLHVVFLPASYVVAGIREGFEILSNVFHEGFTGFITGPSRTSDIERVLTIGVHGPSRFVIIAVDELPGGVN</sequence>
<dbReference type="SUPFAM" id="SSF100950">
    <property type="entry name" value="NagB/RpiA/CoA transferase-like"/>
    <property type="match status" value="1"/>
</dbReference>
<dbReference type="Pfam" id="PF02589">
    <property type="entry name" value="LUD_dom"/>
    <property type="match status" value="1"/>
</dbReference>
<reference evidence="2" key="1">
    <citation type="submission" date="2019-08" db="EMBL/GenBank/DDBJ databases">
        <authorList>
            <person name="Kucharzyk K."/>
            <person name="Murdoch R.W."/>
            <person name="Higgins S."/>
            <person name="Loffler F."/>
        </authorList>
    </citation>
    <scope>NUCLEOTIDE SEQUENCE</scope>
</reference>
<dbReference type="Gene3D" id="3.40.50.10420">
    <property type="entry name" value="NagB/RpiA/CoA transferase-like"/>
    <property type="match status" value="1"/>
</dbReference>
<proteinExistence type="predicted"/>
<protein>
    <submittedName>
        <fullName evidence="2">Lactate utilization protein C</fullName>
    </submittedName>
</protein>
<gene>
    <name evidence="2" type="primary">lutC_3</name>
    <name evidence="2" type="ORF">SDC9_06018</name>
</gene>
<feature type="domain" description="LUD" evidence="1">
    <location>
        <begin position="23"/>
        <end position="195"/>
    </location>
</feature>
<dbReference type="PANTHER" id="PTHR43682">
    <property type="entry name" value="LACTATE UTILIZATION PROTEIN C"/>
    <property type="match status" value="1"/>
</dbReference>
<name>A0A644T1V0_9ZZZZ</name>
<accession>A0A644T1V0</accession>
<dbReference type="InterPro" id="IPR037171">
    <property type="entry name" value="NagB/RpiA_transferase-like"/>
</dbReference>
<dbReference type="InterPro" id="IPR003741">
    <property type="entry name" value="LUD_dom"/>
</dbReference>
<dbReference type="PANTHER" id="PTHR43682:SF1">
    <property type="entry name" value="LACTATE UTILIZATION PROTEIN C"/>
    <property type="match status" value="1"/>
</dbReference>
<evidence type="ECO:0000313" key="2">
    <source>
        <dbReference type="EMBL" id="MPL60457.1"/>
    </source>
</evidence>
<comment type="caution">
    <text evidence="2">The sequence shown here is derived from an EMBL/GenBank/DDBJ whole genome shotgun (WGS) entry which is preliminary data.</text>
</comment>
<evidence type="ECO:0000259" key="1">
    <source>
        <dbReference type="Pfam" id="PF02589"/>
    </source>
</evidence>
<dbReference type="EMBL" id="VSSQ01000012">
    <property type="protein sequence ID" value="MPL60457.1"/>
    <property type="molecule type" value="Genomic_DNA"/>
</dbReference>
<dbReference type="AlphaFoldDB" id="A0A644T1V0"/>